<feature type="compositionally biased region" description="Low complexity" evidence="1">
    <location>
        <begin position="93"/>
        <end position="105"/>
    </location>
</feature>
<protein>
    <submittedName>
        <fullName evidence="3">Uncharacterized protein</fullName>
    </submittedName>
</protein>
<proteinExistence type="predicted"/>
<gene>
    <name evidence="3" type="ORF">HK100_012315</name>
</gene>
<evidence type="ECO:0000313" key="3">
    <source>
        <dbReference type="EMBL" id="KAJ3138777.1"/>
    </source>
</evidence>
<reference evidence="3" key="1">
    <citation type="submission" date="2020-05" db="EMBL/GenBank/DDBJ databases">
        <title>Phylogenomic resolution of chytrid fungi.</title>
        <authorList>
            <person name="Stajich J.E."/>
            <person name="Amses K."/>
            <person name="Simmons R."/>
            <person name="Seto K."/>
            <person name="Myers J."/>
            <person name="Bonds A."/>
            <person name="Quandt C.A."/>
            <person name="Barry K."/>
            <person name="Liu P."/>
            <person name="Grigoriev I."/>
            <person name="Longcore J.E."/>
            <person name="James T.Y."/>
        </authorList>
    </citation>
    <scope>NUCLEOTIDE SEQUENCE</scope>
    <source>
        <strain evidence="3">JEL0513</strain>
    </source>
</reference>
<evidence type="ECO:0000256" key="2">
    <source>
        <dbReference type="SAM" id="Phobius"/>
    </source>
</evidence>
<evidence type="ECO:0000256" key="1">
    <source>
        <dbReference type="SAM" id="MobiDB-lite"/>
    </source>
</evidence>
<sequence length="581" mass="64213">MTEFLKREASPRTTFAIRKDGDKVWGREWVGAREGKGEVEEAAERTQLRRSRESELTQKTATTAQTLCSPGPSRVLTATPIAHITSTTPALNTSTTVTTTALKPPAKSPISPRPSFSYTPALSRSSMRVVDLNHTDPDPDPECSSASTTTLSMSIRSPAPSQESSVFGMQPKPKSHPNSPPHLADTMLNRPQQWLLAGAAAVSPNFSPILNNQSLTPVVIPFPDNQSGAEIVPRIPVSFAESHNAPNSLVVYLDPDNTPEYFHTPLPEFLGGKIAVATYTTRLHELNRILSTASSLCDYGPIYRLSSVAALITWTATVTALSSIRFTTDFATSWGFVDSVGVLIAFIVGCVAIYSVKVAFSKKSFEYLEPLKYLMRKYTLIDAHHHLVWQLHVTTAFRMPSSPSTADINFLRQLQDMGECGVGEDSFVVPSMGVRPVRPTIWFSVEEHEFEVVVDRRAGSRGGFVIRPPRTDRSPHAQHHQSSADFDQQKSREENHEFINTEVDSRRWDNNDAVGGEDDNDDDEGMISVYEWTKKVPDVVAGVDLRPVSVVIESILESDGDYSSLRSKRTDEYPRLGRGRL</sequence>
<feature type="compositionally biased region" description="Basic and acidic residues" evidence="1">
    <location>
        <begin position="487"/>
        <end position="510"/>
    </location>
</feature>
<feature type="region of interest" description="Disordered" evidence="1">
    <location>
        <begin position="33"/>
        <end position="73"/>
    </location>
</feature>
<comment type="caution">
    <text evidence="3">The sequence shown here is derived from an EMBL/GenBank/DDBJ whole genome shotgun (WGS) entry which is preliminary data.</text>
</comment>
<name>A0AAD5XHQ8_9FUNG</name>
<feature type="region of interest" description="Disordered" evidence="1">
    <location>
        <begin position="93"/>
        <end position="180"/>
    </location>
</feature>
<accession>A0AAD5XHQ8</accession>
<feature type="region of interest" description="Disordered" evidence="1">
    <location>
        <begin position="463"/>
        <end position="524"/>
    </location>
</feature>
<keyword evidence="2" id="KW-0812">Transmembrane</keyword>
<keyword evidence="2" id="KW-1133">Transmembrane helix</keyword>
<dbReference type="AlphaFoldDB" id="A0AAD5XHQ8"/>
<dbReference type="EMBL" id="JADGJH010000087">
    <property type="protein sequence ID" value="KAJ3138777.1"/>
    <property type="molecule type" value="Genomic_DNA"/>
</dbReference>
<feature type="compositionally biased region" description="Basic and acidic residues" evidence="1">
    <location>
        <begin position="33"/>
        <end position="56"/>
    </location>
</feature>
<feature type="compositionally biased region" description="Polar residues" evidence="1">
    <location>
        <begin position="114"/>
        <end position="126"/>
    </location>
</feature>
<keyword evidence="2" id="KW-0472">Membrane</keyword>
<feature type="compositionally biased region" description="Low complexity" evidence="1">
    <location>
        <begin position="57"/>
        <end position="67"/>
    </location>
</feature>
<keyword evidence="4" id="KW-1185">Reference proteome</keyword>
<dbReference type="Proteomes" id="UP001211907">
    <property type="component" value="Unassembled WGS sequence"/>
</dbReference>
<feature type="transmembrane region" description="Helical" evidence="2">
    <location>
        <begin position="302"/>
        <end position="324"/>
    </location>
</feature>
<feature type="transmembrane region" description="Helical" evidence="2">
    <location>
        <begin position="336"/>
        <end position="356"/>
    </location>
</feature>
<feature type="compositionally biased region" description="Acidic residues" evidence="1">
    <location>
        <begin position="515"/>
        <end position="524"/>
    </location>
</feature>
<feature type="compositionally biased region" description="Polar residues" evidence="1">
    <location>
        <begin position="144"/>
        <end position="167"/>
    </location>
</feature>
<organism evidence="3 4">
    <name type="scientific">Physocladia obscura</name>
    <dbReference type="NCBI Taxonomy" id="109957"/>
    <lineage>
        <taxon>Eukaryota</taxon>
        <taxon>Fungi</taxon>
        <taxon>Fungi incertae sedis</taxon>
        <taxon>Chytridiomycota</taxon>
        <taxon>Chytridiomycota incertae sedis</taxon>
        <taxon>Chytridiomycetes</taxon>
        <taxon>Chytridiales</taxon>
        <taxon>Chytriomycetaceae</taxon>
        <taxon>Physocladia</taxon>
    </lineage>
</organism>
<evidence type="ECO:0000313" key="4">
    <source>
        <dbReference type="Proteomes" id="UP001211907"/>
    </source>
</evidence>